<dbReference type="GO" id="GO:0005886">
    <property type="term" value="C:plasma membrane"/>
    <property type="evidence" value="ECO:0007669"/>
    <property type="project" value="UniProtKB-SubCell"/>
</dbReference>
<evidence type="ECO:0000256" key="8">
    <source>
        <dbReference type="ARBA" id="ARBA00022989"/>
    </source>
</evidence>
<dbReference type="Gene3D" id="1.20.1280.290">
    <property type="match status" value="2"/>
</dbReference>
<accession>A0A9Q0K9Y1</accession>
<organism evidence="11 12">
    <name type="scientific">Protea cynaroides</name>
    <dbReference type="NCBI Taxonomy" id="273540"/>
    <lineage>
        <taxon>Eukaryota</taxon>
        <taxon>Viridiplantae</taxon>
        <taxon>Streptophyta</taxon>
        <taxon>Embryophyta</taxon>
        <taxon>Tracheophyta</taxon>
        <taxon>Spermatophyta</taxon>
        <taxon>Magnoliopsida</taxon>
        <taxon>Proteales</taxon>
        <taxon>Proteaceae</taxon>
        <taxon>Protea</taxon>
    </lineage>
</organism>
<feature type="transmembrane region" description="Helical" evidence="10">
    <location>
        <begin position="20"/>
        <end position="40"/>
    </location>
</feature>
<evidence type="ECO:0000256" key="1">
    <source>
        <dbReference type="ARBA" id="ARBA00004651"/>
    </source>
</evidence>
<keyword evidence="7" id="KW-0677">Repeat</keyword>
<dbReference type="GO" id="GO:0051119">
    <property type="term" value="F:sugar transmembrane transporter activity"/>
    <property type="evidence" value="ECO:0007669"/>
    <property type="project" value="InterPro"/>
</dbReference>
<evidence type="ECO:0000256" key="2">
    <source>
        <dbReference type="ARBA" id="ARBA00007809"/>
    </source>
</evidence>
<sequence length="234" mass="25549">MDMITSSDTEIDVAHTLFGILGNTTALFLYLAPTITFIRIVRNKSTEEFSGVPYVMTLLNCLLATWYGLPFISSNNILLSTINGTGAVIESVFVIMFVIYAPRKVKTNILALFLLVLVSFTVIAVVSIVGLEGETRKLFCGLATTIFSIVMYASPLAIMKLVITTKSVEYMPFSLSLFCFLCGTSFCIFGLLGRDPFVAVPNGCGSVLGALQLILYCKYRNNTSGGSERIPLIR</sequence>
<evidence type="ECO:0000313" key="12">
    <source>
        <dbReference type="Proteomes" id="UP001141806"/>
    </source>
</evidence>
<keyword evidence="3 10" id="KW-0813">Transport</keyword>
<feature type="transmembrane region" description="Helical" evidence="10">
    <location>
        <begin position="142"/>
        <end position="163"/>
    </location>
</feature>
<keyword evidence="4" id="KW-1003">Cell membrane</keyword>
<evidence type="ECO:0000256" key="7">
    <source>
        <dbReference type="ARBA" id="ARBA00022737"/>
    </source>
</evidence>
<feature type="transmembrane region" description="Helical" evidence="10">
    <location>
        <begin position="81"/>
        <end position="102"/>
    </location>
</feature>
<comment type="function">
    <text evidence="10">Mediates both low-affinity uptake and efflux of sugar across the membrane.</text>
</comment>
<keyword evidence="8 10" id="KW-1133">Transmembrane helix</keyword>
<comment type="similarity">
    <text evidence="2 10">Belongs to the SWEET sugar transporter family.</text>
</comment>
<evidence type="ECO:0000256" key="4">
    <source>
        <dbReference type="ARBA" id="ARBA00022475"/>
    </source>
</evidence>
<dbReference type="EMBL" id="JAMYWD010000007">
    <property type="protein sequence ID" value="KAJ4966577.1"/>
    <property type="molecule type" value="Genomic_DNA"/>
</dbReference>
<feature type="transmembrane region" description="Helical" evidence="10">
    <location>
        <begin position="198"/>
        <end position="217"/>
    </location>
</feature>
<comment type="subcellular location">
    <subcellularLocation>
        <location evidence="1 10">Cell membrane</location>
        <topology evidence="1 10">Multi-pass membrane protein</topology>
    </subcellularLocation>
</comment>
<gene>
    <name evidence="11" type="ORF">NE237_018426</name>
</gene>
<dbReference type="Pfam" id="PF03083">
    <property type="entry name" value="MtN3_slv"/>
    <property type="match status" value="2"/>
</dbReference>
<evidence type="ECO:0000256" key="9">
    <source>
        <dbReference type="ARBA" id="ARBA00023136"/>
    </source>
</evidence>
<protein>
    <recommendedName>
        <fullName evidence="10">Bidirectional sugar transporter SWEET</fullName>
    </recommendedName>
</protein>
<dbReference type="PANTHER" id="PTHR10791:SF44">
    <property type="entry name" value="BIDIRECTIONAL SUGAR TRANSPORTER SWEET1"/>
    <property type="match status" value="1"/>
</dbReference>
<comment type="caution">
    <text evidence="11">The sequence shown here is derived from an EMBL/GenBank/DDBJ whole genome shotgun (WGS) entry which is preliminary data.</text>
</comment>
<name>A0A9Q0K9Y1_9MAGN</name>
<evidence type="ECO:0000256" key="10">
    <source>
        <dbReference type="RuleBase" id="RU910715"/>
    </source>
</evidence>
<keyword evidence="9 10" id="KW-0472">Membrane</keyword>
<dbReference type="FunFam" id="1.20.1280.290:FF:000002">
    <property type="entry name" value="Bidirectional sugar transporter SWEET"/>
    <property type="match status" value="1"/>
</dbReference>
<dbReference type="Proteomes" id="UP001141806">
    <property type="component" value="Unassembled WGS sequence"/>
</dbReference>
<evidence type="ECO:0000256" key="3">
    <source>
        <dbReference type="ARBA" id="ARBA00022448"/>
    </source>
</evidence>
<evidence type="ECO:0000256" key="6">
    <source>
        <dbReference type="ARBA" id="ARBA00022692"/>
    </source>
</evidence>
<evidence type="ECO:0000313" key="11">
    <source>
        <dbReference type="EMBL" id="KAJ4966577.1"/>
    </source>
</evidence>
<feature type="transmembrane region" description="Helical" evidence="10">
    <location>
        <begin position="52"/>
        <end position="69"/>
    </location>
</feature>
<keyword evidence="5 10" id="KW-0762">Sugar transport</keyword>
<dbReference type="OrthoDB" id="409725at2759"/>
<evidence type="ECO:0000256" key="5">
    <source>
        <dbReference type="ARBA" id="ARBA00022597"/>
    </source>
</evidence>
<dbReference type="InterPro" id="IPR004316">
    <property type="entry name" value="SWEET_rpt"/>
</dbReference>
<reference evidence="11" key="1">
    <citation type="journal article" date="2023" name="Plant J.">
        <title>The genome of the king protea, Protea cynaroides.</title>
        <authorList>
            <person name="Chang J."/>
            <person name="Duong T.A."/>
            <person name="Schoeman C."/>
            <person name="Ma X."/>
            <person name="Roodt D."/>
            <person name="Barker N."/>
            <person name="Li Z."/>
            <person name="Van de Peer Y."/>
            <person name="Mizrachi E."/>
        </authorList>
    </citation>
    <scope>NUCLEOTIDE SEQUENCE</scope>
    <source>
        <tissue evidence="11">Young leaves</tissue>
    </source>
</reference>
<proteinExistence type="inferred from homology"/>
<keyword evidence="6 10" id="KW-0812">Transmembrane</keyword>
<dbReference type="InterPro" id="IPR047664">
    <property type="entry name" value="SWEET"/>
</dbReference>
<feature type="transmembrane region" description="Helical" evidence="10">
    <location>
        <begin position="170"/>
        <end position="192"/>
    </location>
</feature>
<keyword evidence="12" id="KW-1185">Reference proteome</keyword>
<dbReference type="PANTHER" id="PTHR10791">
    <property type="entry name" value="RAG1-ACTIVATING PROTEIN 1"/>
    <property type="match status" value="1"/>
</dbReference>
<feature type="transmembrane region" description="Helical" evidence="10">
    <location>
        <begin position="109"/>
        <end position="130"/>
    </location>
</feature>
<dbReference type="FunFam" id="1.20.1280.290:FF:000014">
    <property type="entry name" value="Bidirectional sugar transporter SWEET"/>
    <property type="match status" value="1"/>
</dbReference>
<dbReference type="AlphaFoldDB" id="A0A9Q0K9Y1"/>